<dbReference type="EMBL" id="JAJSRF020000001">
    <property type="protein sequence ID" value="MDM3951070.1"/>
    <property type="molecule type" value="Genomic_DNA"/>
</dbReference>
<dbReference type="Proteomes" id="UP001165439">
    <property type="component" value="Unassembled WGS sequence"/>
</dbReference>
<sequence length="132" mass="14911">MANWIEQEKDMSRSVGAVDFEDGRRLYLIYDGTVGVAWRPLFETSDAAWDWYCAESVEFAEPVGAASTELPVVLTIDLHYDDQERWKFASRASADAMWLTGPASSDEAADERSKHFDEPFGGYFSDDEKPVN</sequence>
<feature type="region of interest" description="Disordered" evidence="1">
    <location>
        <begin position="102"/>
        <end position="132"/>
    </location>
</feature>
<evidence type="ECO:0000313" key="2">
    <source>
        <dbReference type="EMBL" id="MDM3951070.1"/>
    </source>
</evidence>
<evidence type="ECO:0000256" key="1">
    <source>
        <dbReference type="SAM" id="MobiDB-lite"/>
    </source>
</evidence>
<dbReference type="RefSeq" id="WP_060501505.1">
    <property type="nucleotide sequence ID" value="NZ_JAJSRF020000001.1"/>
</dbReference>
<comment type="caution">
    <text evidence="2">The sequence shown here is derived from an EMBL/GenBank/DDBJ whole genome shotgun (WGS) entry which is preliminary data.</text>
</comment>
<protein>
    <submittedName>
        <fullName evidence="2">Uncharacterized protein</fullName>
    </submittedName>
</protein>
<accession>A0AAW7HE23</accession>
<organism evidence="2 3">
    <name type="scientific">Pseudomonas alloputida</name>
    <dbReference type="NCBI Taxonomy" id="1940621"/>
    <lineage>
        <taxon>Bacteria</taxon>
        <taxon>Pseudomonadati</taxon>
        <taxon>Pseudomonadota</taxon>
        <taxon>Gammaproteobacteria</taxon>
        <taxon>Pseudomonadales</taxon>
        <taxon>Pseudomonadaceae</taxon>
        <taxon>Pseudomonas</taxon>
    </lineage>
</organism>
<gene>
    <name evidence="2" type="ORF">LU674_001720</name>
</gene>
<evidence type="ECO:0000313" key="3">
    <source>
        <dbReference type="Proteomes" id="UP001165439"/>
    </source>
</evidence>
<name>A0AAW7HE23_9PSED</name>
<dbReference type="AlphaFoldDB" id="A0AAW7HE23"/>
<proteinExistence type="predicted"/>
<reference evidence="2" key="1">
    <citation type="submission" date="2023-06" db="EMBL/GenBank/DDBJ databases">
        <title>MBL-encoding genomic islands in Pseudomonas spp. in Poland.</title>
        <authorList>
            <person name="Urbanowicz P."/>
            <person name="Izdebski R."/>
            <person name="Biedrzycka M."/>
            <person name="Gniadkowski M."/>
        </authorList>
    </citation>
    <scope>NUCLEOTIDE SEQUENCE</scope>
    <source>
        <strain evidence="2">NMI5768_13</strain>
    </source>
</reference>